<proteinExistence type="predicted"/>
<dbReference type="PANTHER" id="PTHR30163">
    <property type="entry name" value="MEMBRANE-BOUND LYTIC MUREIN TRANSGLYCOSYLASE B"/>
    <property type="match status" value="1"/>
</dbReference>
<keyword evidence="1" id="KW-0732">Signal</keyword>
<dbReference type="GO" id="GO:0008933">
    <property type="term" value="F:peptidoglycan lytic transglycosylase activity"/>
    <property type="evidence" value="ECO:0007669"/>
    <property type="project" value="TreeGrafter"/>
</dbReference>
<dbReference type="eggNOG" id="COG2951">
    <property type="taxonomic scope" value="Bacteria"/>
</dbReference>
<dbReference type="EMBL" id="CP000544">
    <property type="protein sequence ID" value="ABM61006.1"/>
    <property type="molecule type" value="Genomic_DNA"/>
</dbReference>
<dbReference type="KEGG" id="hha:Hhal_0212"/>
<reference evidence="5" key="1">
    <citation type="submission" date="2006-12" db="EMBL/GenBank/DDBJ databases">
        <title>Complete sequence of Halorhodospira halophila SL1.</title>
        <authorList>
            <consortium name="US DOE Joint Genome Institute"/>
            <person name="Copeland A."/>
            <person name="Lucas S."/>
            <person name="Lapidus A."/>
            <person name="Barry K."/>
            <person name="Detter J.C."/>
            <person name="Glavina del Rio T."/>
            <person name="Hammon N."/>
            <person name="Israni S."/>
            <person name="Dalin E."/>
            <person name="Tice H."/>
            <person name="Pitluck S."/>
            <person name="Saunders E."/>
            <person name="Brettin T."/>
            <person name="Bruce D."/>
            <person name="Han C."/>
            <person name="Tapia R."/>
            <person name="Schmutz J."/>
            <person name="Larimer F."/>
            <person name="Land M."/>
            <person name="Hauser L."/>
            <person name="Kyrpides N."/>
            <person name="Mikhailova N."/>
            <person name="Hoff W."/>
            <person name="Richardson P."/>
        </authorList>
    </citation>
    <scope>NUCLEOTIDE SEQUENCE [LARGE SCALE GENOMIC DNA]</scope>
    <source>
        <strain evidence="5">DSM 244 / SL1</strain>
    </source>
</reference>
<evidence type="ECO:0000313" key="5">
    <source>
        <dbReference type="Proteomes" id="UP000000647"/>
    </source>
</evidence>
<dbReference type="InterPro" id="IPR043426">
    <property type="entry name" value="MltB-like"/>
</dbReference>
<gene>
    <name evidence="4" type="ordered locus">Hhal_0212</name>
</gene>
<reference evidence="4 5" key="2">
    <citation type="journal article" date="2013" name="Stand. Genomic Sci.">
        <title>Complete genome sequence of Halorhodospira halophila SL1.</title>
        <authorList>
            <person name="Challacombe J.F."/>
            <person name="Majid S."/>
            <person name="Deole R."/>
            <person name="Brettin T.S."/>
            <person name="Bruce D."/>
            <person name="Delano S.F."/>
            <person name="Detter J.C."/>
            <person name="Gleasner C.D."/>
            <person name="Han C.S."/>
            <person name="Misra M."/>
            <person name="Reitenga K.G."/>
            <person name="Mikhailova N."/>
            <person name="Woyke T."/>
            <person name="Pitluck S."/>
            <person name="Nolan M."/>
            <person name="Land M.L."/>
            <person name="Saunders E."/>
            <person name="Tapia R."/>
            <person name="Lapidus A."/>
            <person name="Ivanova N."/>
            <person name="Hoff W.D."/>
        </authorList>
    </citation>
    <scope>NUCLEOTIDE SEQUENCE [LARGE SCALE GENOMIC DNA]</scope>
    <source>
        <strain evidence="5">DSM 244 / SL1</strain>
    </source>
</reference>
<dbReference type="Pfam" id="PF01471">
    <property type="entry name" value="PG_binding_1"/>
    <property type="match status" value="1"/>
</dbReference>
<dbReference type="InterPro" id="IPR011970">
    <property type="entry name" value="MltB_2"/>
</dbReference>
<keyword evidence="5" id="KW-1185">Reference proteome</keyword>
<sequence>MPRPPRWPILMAVCLTAPALADDFEQCVSSLRDDLKEQGRDAAVVEETFAGVEQLERILELDREQPEFVQTFRDYLDARLTEERVDRGREMMAEHRELLWQIHDDFGVPPRYLVALWGMETHYGSYFGEVPIIDAMTTLACEGRRARFFFHQLDATVALLEDGKLERDGLRGSWAGALGHTQFMPATLREHAVDYDGSGRIDLRDSVADALASGANYLRAMGWQPGLRWGREVRLEDDFDFDHLGLDDPRALDEWQQLGVRRADGSDLPQSDIQAALLLPMGRNGPAFLVYENFRRIMGWNASVSYALSVGLLADRLDGAPPLRAGFPDDPAPRRSELRQAQEVLNELGFDAGTPDGLLGPRTRAALRAYQQDQGLPADGYPDPKILERLQEKAE</sequence>
<dbReference type="GO" id="GO:0009253">
    <property type="term" value="P:peptidoglycan catabolic process"/>
    <property type="evidence" value="ECO:0007669"/>
    <property type="project" value="TreeGrafter"/>
</dbReference>
<dbReference type="AlphaFoldDB" id="A1WTJ4"/>
<dbReference type="InterPro" id="IPR002477">
    <property type="entry name" value="Peptidoglycan-bd-like"/>
</dbReference>
<dbReference type="InterPro" id="IPR036365">
    <property type="entry name" value="PGBD-like_sf"/>
</dbReference>
<protein>
    <submittedName>
        <fullName evidence="4">Lytic murein transglycosylase</fullName>
    </submittedName>
</protein>
<accession>A1WTJ4</accession>
<dbReference type="RefSeq" id="WP_011813029.1">
    <property type="nucleotide sequence ID" value="NC_008789.1"/>
</dbReference>
<dbReference type="SUPFAM" id="SSF53955">
    <property type="entry name" value="Lysozyme-like"/>
    <property type="match status" value="1"/>
</dbReference>
<evidence type="ECO:0000313" key="4">
    <source>
        <dbReference type="EMBL" id="ABM61006.1"/>
    </source>
</evidence>
<dbReference type="CAZy" id="GH103">
    <property type="family name" value="Glycoside Hydrolase Family 103"/>
</dbReference>
<dbReference type="Gene3D" id="1.10.530.10">
    <property type="match status" value="1"/>
</dbReference>
<organism evidence="4 5">
    <name type="scientific">Halorhodospira halophila (strain DSM 244 / SL1)</name>
    <name type="common">Ectothiorhodospira halophila (strain DSM 244 / SL1)</name>
    <dbReference type="NCBI Taxonomy" id="349124"/>
    <lineage>
        <taxon>Bacteria</taxon>
        <taxon>Pseudomonadati</taxon>
        <taxon>Pseudomonadota</taxon>
        <taxon>Gammaproteobacteria</taxon>
        <taxon>Chromatiales</taxon>
        <taxon>Ectothiorhodospiraceae</taxon>
        <taxon>Halorhodospira</taxon>
    </lineage>
</organism>
<feature type="chain" id="PRO_5002640847" evidence="1">
    <location>
        <begin position="22"/>
        <end position="395"/>
    </location>
</feature>
<dbReference type="NCBIfam" id="TIGR02283">
    <property type="entry name" value="MltB_2"/>
    <property type="match status" value="1"/>
</dbReference>
<feature type="domain" description="Peptidoglycan binding-like" evidence="2">
    <location>
        <begin position="335"/>
        <end position="390"/>
    </location>
</feature>
<evidence type="ECO:0000259" key="3">
    <source>
        <dbReference type="Pfam" id="PF13406"/>
    </source>
</evidence>
<dbReference type="InterPro" id="IPR031304">
    <property type="entry name" value="SLT_2"/>
</dbReference>
<dbReference type="Pfam" id="PF13406">
    <property type="entry name" value="SLT_2"/>
    <property type="match status" value="1"/>
</dbReference>
<dbReference type="PANTHER" id="PTHR30163:SF8">
    <property type="entry name" value="LYTIC MUREIN TRANSGLYCOSYLASE"/>
    <property type="match status" value="1"/>
</dbReference>
<dbReference type="CDD" id="cd13399">
    <property type="entry name" value="Slt35-like"/>
    <property type="match status" value="1"/>
</dbReference>
<dbReference type="Gene3D" id="1.10.101.10">
    <property type="entry name" value="PGBD-like superfamily/PGBD"/>
    <property type="match status" value="1"/>
</dbReference>
<dbReference type="InterPro" id="IPR023346">
    <property type="entry name" value="Lysozyme-like_dom_sf"/>
</dbReference>
<dbReference type="OrthoDB" id="9772911at2"/>
<dbReference type="Gene3D" id="1.10.8.350">
    <property type="entry name" value="Bacterial muramidase"/>
    <property type="match status" value="1"/>
</dbReference>
<feature type="signal peptide" evidence="1">
    <location>
        <begin position="1"/>
        <end position="21"/>
    </location>
</feature>
<dbReference type="Proteomes" id="UP000000647">
    <property type="component" value="Chromosome"/>
</dbReference>
<dbReference type="HOGENOM" id="CLU_035402_0_2_6"/>
<dbReference type="InterPro" id="IPR036366">
    <property type="entry name" value="PGBDSf"/>
</dbReference>
<evidence type="ECO:0000259" key="2">
    <source>
        <dbReference type="Pfam" id="PF01471"/>
    </source>
</evidence>
<name>A1WTJ4_HALHL</name>
<dbReference type="eggNOG" id="COG3409">
    <property type="taxonomic scope" value="Bacteria"/>
</dbReference>
<feature type="domain" description="Transglycosylase SLT" evidence="3">
    <location>
        <begin position="24"/>
        <end position="315"/>
    </location>
</feature>
<evidence type="ECO:0000256" key="1">
    <source>
        <dbReference type="SAM" id="SignalP"/>
    </source>
</evidence>
<dbReference type="SUPFAM" id="SSF47090">
    <property type="entry name" value="PGBD-like"/>
    <property type="match status" value="1"/>
</dbReference>
<dbReference type="STRING" id="349124.Hhal_0212"/>